<evidence type="ECO:0000256" key="7">
    <source>
        <dbReference type="PROSITE-ProRule" id="PRU01373"/>
    </source>
</evidence>
<dbReference type="Proteomes" id="UP001155483">
    <property type="component" value="Unassembled WGS sequence"/>
</dbReference>
<keyword evidence="4 7" id="KW-0133">Cell shape</keyword>
<dbReference type="Pfam" id="PF01471">
    <property type="entry name" value="PG_binding_1"/>
    <property type="match status" value="1"/>
</dbReference>
<reference evidence="9" key="2">
    <citation type="submission" date="2023-04" db="EMBL/GenBank/DDBJ databases">
        <title>Paracnuella aquatica gen. nov., sp. nov., a member of the family Chitinophagaceae isolated from a hot spring.</title>
        <authorList>
            <person name="Wang C."/>
        </authorList>
    </citation>
    <scope>NUCLEOTIDE SEQUENCE</scope>
    <source>
        <strain evidence="9">LB-8</strain>
    </source>
</reference>
<proteinExistence type="inferred from homology"/>
<dbReference type="GO" id="GO:0004180">
    <property type="term" value="F:carboxypeptidase activity"/>
    <property type="evidence" value="ECO:0007669"/>
    <property type="project" value="UniProtKB-ARBA"/>
</dbReference>
<evidence type="ECO:0000313" key="10">
    <source>
        <dbReference type="Proteomes" id="UP001155483"/>
    </source>
</evidence>
<feature type="domain" description="L,D-TPase catalytic" evidence="8">
    <location>
        <begin position="338"/>
        <end position="500"/>
    </location>
</feature>
<keyword evidence="10" id="KW-1185">Reference proteome</keyword>
<evidence type="ECO:0000256" key="2">
    <source>
        <dbReference type="ARBA" id="ARBA00005992"/>
    </source>
</evidence>
<feature type="active site" description="Proton donor/acceptor" evidence="7">
    <location>
        <position position="453"/>
    </location>
</feature>
<dbReference type="CDD" id="cd16913">
    <property type="entry name" value="YkuD_like"/>
    <property type="match status" value="1"/>
</dbReference>
<dbReference type="PROSITE" id="PS52029">
    <property type="entry name" value="LD_TPASE"/>
    <property type="match status" value="1"/>
</dbReference>
<dbReference type="InterPro" id="IPR002477">
    <property type="entry name" value="Peptidoglycan-bd-like"/>
</dbReference>
<keyword evidence="3" id="KW-0808">Transferase</keyword>
<evidence type="ECO:0000256" key="4">
    <source>
        <dbReference type="ARBA" id="ARBA00022960"/>
    </source>
</evidence>
<dbReference type="EMBL" id="JAOTIF010000011">
    <property type="protein sequence ID" value="MCU7550286.1"/>
    <property type="molecule type" value="Genomic_DNA"/>
</dbReference>
<dbReference type="InterPro" id="IPR036365">
    <property type="entry name" value="PGBD-like_sf"/>
</dbReference>
<evidence type="ECO:0000313" key="9">
    <source>
        <dbReference type="EMBL" id="MCU7550286.1"/>
    </source>
</evidence>
<dbReference type="Gene3D" id="2.40.440.10">
    <property type="entry name" value="L,D-transpeptidase catalytic domain-like"/>
    <property type="match status" value="1"/>
</dbReference>
<name>A0A9X2XW32_9BACT</name>
<dbReference type="GO" id="GO:0008360">
    <property type="term" value="P:regulation of cell shape"/>
    <property type="evidence" value="ECO:0007669"/>
    <property type="project" value="UniProtKB-UniRule"/>
</dbReference>
<dbReference type="RefSeq" id="WP_279297726.1">
    <property type="nucleotide sequence ID" value="NZ_JAOTIF010000011.1"/>
</dbReference>
<organism evidence="9 10">
    <name type="scientific">Paraflavisolibacter caeni</name>
    <dbReference type="NCBI Taxonomy" id="2982496"/>
    <lineage>
        <taxon>Bacteria</taxon>
        <taxon>Pseudomonadati</taxon>
        <taxon>Bacteroidota</taxon>
        <taxon>Chitinophagia</taxon>
        <taxon>Chitinophagales</taxon>
        <taxon>Chitinophagaceae</taxon>
        <taxon>Paraflavisolibacter</taxon>
    </lineage>
</organism>
<feature type="active site" description="Nucleophile" evidence="7">
    <location>
        <position position="472"/>
    </location>
</feature>
<keyword evidence="5 7" id="KW-0573">Peptidoglycan synthesis</keyword>
<evidence type="ECO:0000256" key="5">
    <source>
        <dbReference type="ARBA" id="ARBA00022984"/>
    </source>
</evidence>
<dbReference type="Pfam" id="PF20142">
    <property type="entry name" value="Scaffold"/>
    <property type="match status" value="1"/>
</dbReference>
<dbReference type="GO" id="GO:0016740">
    <property type="term" value="F:transferase activity"/>
    <property type="evidence" value="ECO:0007669"/>
    <property type="project" value="UniProtKB-KW"/>
</dbReference>
<comment type="similarity">
    <text evidence="2">Belongs to the YkuD family.</text>
</comment>
<dbReference type="InterPro" id="IPR052905">
    <property type="entry name" value="LD-transpeptidase_YkuD-like"/>
</dbReference>
<sequence>MKKILLTALVVSSLVACENIVGGVRTERTDSAKAEMSLTPVQRDNSITAANAYSDIFLDSVLVDEFIKKQALNDTMALQLRNFYNARNYQFAWLASDGFTEQGRGFWNLYDYHSKDSALKKFNDTLFNKKLDTLLETDSLYISANDSNFVKTELALTQQFIQYINDNNDSTSEHLQQFIPVRKTTVRQLADSILNIQDSGQSLTLHTDSIQIFTANQQYSLLKDALRKYDSIADKGGWQPILSTGNILKKGVSAPAVTALKKRLQLSGDMPGKDTSQTFNDSLDLAIKNFQQRHGQKPDGIVSDSLISIMNVPVEERIKQILVNMNRIPWMPVLQQARLIQVNVPDYMMHVYEDTEEVFNSKVIVGKEGTNTMMFTGNMNQIVFNPYWNIPASIVQNEIMPAMKKDPNYLKKNNMEIVHQNDSLPVIRQLPGPQNPLGKVKFLFPNSYEIYFHDSPNKYLFDQRNRAFSHGCIRIAEAQKLAEYLLKNNPEWTVDKIQATMKSGKEQAVSLKDQVPVSITYLTAWVDPNGQVNFRNDIYGHDARTASKMFNG</sequence>
<dbReference type="Pfam" id="PF03734">
    <property type="entry name" value="YkuD"/>
    <property type="match status" value="1"/>
</dbReference>
<dbReference type="AlphaFoldDB" id="A0A9X2XW32"/>
<dbReference type="GO" id="GO:0009252">
    <property type="term" value="P:peptidoglycan biosynthetic process"/>
    <property type="evidence" value="ECO:0007669"/>
    <property type="project" value="UniProtKB-KW"/>
</dbReference>
<keyword evidence="6 7" id="KW-0961">Cell wall biogenesis/degradation</keyword>
<dbReference type="PANTHER" id="PTHR41533">
    <property type="entry name" value="L,D-TRANSPEPTIDASE HI_1667-RELATED"/>
    <property type="match status" value="1"/>
</dbReference>
<evidence type="ECO:0000259" key="8">
    <source>
        <dbReference type="PROSITE" id="PS52029"/>
    </source>
</evidence>
<gene>
    <name evidence="9" type="ORF">OCK74_14280</name>
</gene>
<evidence type="ECO:0000256" key="6">
    <source>
        <dbReference type="ARBA" id="ARBA00023316"/>
    </source>
</evidence>
<dbReference type="InterPro" id="IPR036366">
    <property type="entry name" value="PGBDSf"/>
</dbReference>
<evidence type="ECO:0000256" key="3">
    <source>
        <dbReference type="ARBA" id="ARBA00022679"/>
    </source>
</evidence>
<dbReference type="SUPFAM" id="SSF47090">
    <property type="entry name" value="PGBD-like"/>
    <property type="match status" value="1"/>
</dbReference>
<dbReference type="SUPFAM" id="SSF141523">
    <property type="entry name" value="L,D-transpeptidase catalytic domain-like"/>
    <property type="match status" value="1"/>
</dbReference>
<evidence type="ECO:0000256" key="1">
    <source>
        <dbReference type="ARBA" id="ARBA00004752"/>
    </source>
</evidence>
<reference evidence="9" key="1">
    <citation type="submission" date="2022-09" db="EMBL/GenBank/DDBJ databases">
        <authorList>
            <person name="Yuan C."/>
            <person name="Ke Z."/>
        </authorList>
    </citation>
    <scope>NUCLEOTIDE SEQUENCE</scope>
    <source>
        <strain evidence="9">LB-8</strain>
    </source>
</reference>
<dbReference type="PANTHER" id="PTHR41533:SF2">
    <property type="entry name" value="BLR7131 PROTEIN"/>
    <property type="match status" value="1"/>
</dbReference>
<dbReference type="InterPro" id="IPR038063">
    <property type="entry name" value="Transpep_catalytic_dom"/>
</dbReference>
<dbReference type="GO" id="GO:0071555">
    <property type="term" value="P:cell wall organization"/>
    <property type="evidence" value="ECO:0007669"/>
    <property type="project" value="UniProtKB-UniRule"/>
</dbReference>
<protein>
    <submittedName>
        <fullName evidence="9">L,D-transpeptidase family protein</fullName>
    </submittedName>
</protein>
<dbReference type="InterPro" id="IPR005490">
    <property type="entry name" value="LD_TPept_cat_dom"/>
</dbReference>
<comment type="pathway">
    <text evidence="1 7">Cell wall biogenesis; peptidoglycan biosynthesis.</text>
</comment>
<dbReference type="PROSITE" id="PS51257">
    <property type="entry name" value="PROKAR_LIPOPROTEIN"/>
    <property type="match status" value="1"/>
</dbReference>
<accession>A0A9X2XW32</accession>
<dbReference type="InterPro" id="IPR045380">
    <property type="entry name" value="LD_TPept_scaffold_dom"/>
</dbReference>
<comment type="caution">
    <text evidence="9">The sequence shown here is derived from an EMBL/GenBank/DDBJ whole genome shotgun (WGS) entry which is preliminary data.</text>
</comment>
<dbReference type="Gene3D" id="1.10.101.10">
    <property type="entry name" value="PGBD-like superfamily/PGBD"/>
    <property type="match status" value="1"/>
</dbReference>